<reference evidence="2 3" key="1">
    <citation type="journal article" date="2024" name="Science">
        <title>Giant polyketide synthase enzymes in the biosynthesis of giant marine polyether toxins.</title>
        <authorList>
            <person name="Fallon T.R."/>
            <person name="Shende V.V."/>
            <person name="Wierzbicki I.H."/>
            <person name="Pendleton A.L."/>
            <person name="Watervoot N.F."/>
            <person name="Auber R.P."/>
            <person name="Gonzalez D.J."/>
            <person name="Wisecaver J.H."/>
            <person name="Moore B.S."/>
        </authorList>
    </citation>
    <scope>NUCLEOTIDE SEQUENCE [LARGE SCALE GENOMIC DNA]</scope>
    <source>
        <strain evidence="2 3">12B1</strain>
    </source>
</reference>
<feature type="region of interest" description="Disordered" evidence="1">
    <location>
        <begin position="445"/>
        <end position="496"/>
    </location>
</feature>
<evidence type="ECO:0000313" key="3">
    <source>
        <dbReference type="Proteomes" id="UP001515480"/>
    </source>
</evidence>
<accession>A0AB34ITZ1</accession>
<dbReference type="EMBL" id="JBGBPQ010000019">
    <property type="protein sequence ID" value="KAL1504869.1"/>
    <property type="molecule type" value="Genomic_DNA"/>
</dbReference>
<sequence>MLPSIGSEARALATPRNMTFIAALIGVWTCLLFFLLLFSGAVSTATHASVASNYRLPLAAQRTPPAASLDADDSVERQWTEKLLRDLQSSAADESVAATIAELRASLLSREQRLAEAPRAQLPARAAAAAASADGEAAGAVELPPYDKRNIDELRKAALVATTPREAKAPLPQLLHDMSEALALQKQEQDKLLERLAKLEPQVTNYNPSDIEQLTKAAEQVVAEQGGSSSVEKGGSLPRLLAHLKSALGKKSEEQENLDKKMKRAERKRERAAARAKLLKEIILRRASAIDHVTMLFGELADEIEQSLDDAEAACAEHKGGGSSESAPPWRELLQKLQQLILDELQAASDRNATQAVEILSLREELGRERERHNETAVRCTADVAALQQEMAAARSAQPALSTEGAAPTAVYTDVPSMSAPSVTPTPSVAAEGSAFPLLTPTTTTAASEVPSTAADTPPSSAATEGGTTYSTQGTSAVAPAPTPLTESAASFAAPPPLPASIDANLTGLGSGTSVPSPPALPPPLNSGACVGKHCPSGYIMIDRGDRCTCRPQLAR</sequence>
<proteinExistence type="predicted"/>
<dbReference type="Proteomes" id="UP001515480">
    <property type="component" value="Unassembled WGS sequence"/>
</dbReference>
<name>A0AB34ITZ1_PRYPA</name>
<comment type="caution">
    <text evidence="2">The sequence shown here is derived from an EMBL/GenBank/DDBJ whole genome shotgun (WGS) entry which is preliminary data.</text>
</comment>
<evidence type="ECO:0000313" key="2">
    <source>
        <dbReference type="EMBL" id="KAL1504869.1"/>
    </source>
</evidence>
<feature type="region of interest" description="Disordered" evidence="1">
    <location>
        <begin position="248"/>
        <end position="267"/>
    </location>
</feature>
<feature type="compositionally biased region" description="Basic and acidic residues" evidence="1">
    <location>
        <begin position="250"/>
        <end position="260"/>
    </location>
</feature>
<keyword evidence="3" id="KW-1185">Reference proteome</keyword>
<evidence type="ECO:0000256" key="1">
    <source>
        <dbReference type="SAM" id="MobiDB-lite"/>
    </source>
</evidence>
<feature type="compositionally biased region" description="Low complexity" evidence="1">
    <location>
        <begin position="445"/>
        <end position="464"/>
    </location>
</feature>
<organism evidence="2 3">
    <name type="scientific">Prymnesium parvum</name>
    <name type="common">Toxic golden alga</name>
    <dbReference type="NCBI Taxonomy" id="97485"/>
    <lineage>
        <taxon>Eukaryota</taxon>
        <taxon>Haptista</taxon>
        <taxon>Haptophyta</taxon>
        <taxon>Prymnesiophyceae</taxon>
        <taxon>Prymnesiales</taxon>
        <taxon>Prymnesiaceae</taxon>
        <taxon>Prymnesium</taxon>
    </lineage>
</organism>
<feature type="compositionally biased region" description="Polar residues" evidence="1">
    <location>
        <begin position="466"/>
        <end position="476"/>
    </location>
</feature>
<gene>
    <name evidence="2" type="ORF">AB1Y20_008639</name>
</gene>
<dbReference type="AlphaFoldDB" id="A0AB34ITZ1"/>
<protein>
    <submittedName>
        <fullName evidence="2">Uncharacterized protein</fullName>
    </submittedName>
</protein>